<dbReference type="PANTHER" id="PTHR21286">
    <property type="entry name" value="NUCLEAR PORE COMPLEX PROTEIN NUP160"/>
    <property type="match status" value="1"/>
</dbReference>
<protein>
    <submittedName>
        <fullName evidence="3">Nuclear pore complex protein Nup160</fullName>
    </submittedName>
</protein>
<evidence type="ECO:0000256" key="1">
    <source>
        <dbReference type="SAM" id="SignalP"/>
    </source>
</evidence>
<dbReference type="GO" id="GO:0005643">
    <property type="term" value="C:nuclear pore"/>
    <property type="evidence" value="ECO:0007669"/>
    <property type="project" value="TreeGrafter"/>
</dbReference>
<dbReference type="PANTHER" id="PTHR21286:SF0">
    <property type="entry name" value="NUCLEAR PORE COMPLEX PROTEIN NUP160"/>
    <property type="match status" value="1"/>
</dbReference>
<feature type="domain" description="NUP160 middle TPR" evidence="2">
    <location>
        <begin position="64"/>
        <end position="335"/>
    </location>
</feature>
<organism evidence="3 4">
    <name type="scientific">Geodia barretti</name>
    <name type="common">Barrett's horny sponge</name>
    <dbReference type="NCBI Taxonomy" id="519541"/>
    <lineage>
        <taxon>Eukaryota</taxon>
        <taxon>Metazoa</taxon>
        <taxon>Porifera</taxon>
        <taxon>Demospongiae</taxon>
        <taxon>Heteroscleromorpha</taxon>
        <taxon>Tetractinellida</taxon>
        <taxon>Astrophorina</taxon>
        <taxon>Geodiidae</taxon>
        <taxon>Geodia</taxon>
    </lineage>
</organism>
<keyword evidence="4" id="KW-1185">Reference proteome</keyword>
<reference evidence="3" key="1">
    <citation type="submission" date="2023-03" db="EMBL/GenBank/DDBJ databases">
        <authorList>
            <person name="Steffen K."/>
            <person name="Cardenas P."/>
        </authorList>
    </citation>
    <scope>NUCLEOTIDE SEQUENCE</scope>
</reference>
<dbReference type="AlphaFoldDB" id="A0AA35U435"/>
<dbReference type="Proteomes" id="UP001174909">
    <property type="component" value="Unassembled WGS sequence"/>
</dbReference>
<evidence type="ECO:0000313" key="4">
    <source>
        <dbReference type="Proteomes" id="UP001174909"/>
    </source>
</evidence>
<proteinExistence type="predicted"/>
<dbReference type="GO" id="GO:0017056">
    <property type="term" value="F:structural constituent of nuclear pore"/>
    <property type="evidence" value="ECO:0007669"/>
    <property type="project" value="TreeGrafter"/>
</dbReference>
<dbReference type="Pfam" id="PF23354">
    <property type="entry name" value="TPR_NUP160_120_M"/>
    <property type="match status" value="1"/>
</dbReference>
<evidence type="ECO:0000259" key="2">
    <source>
        <dbReference type="Pfam" id="PF23354"/>
    </source>
</evidence>
<gene>
    <name evidence="3" type="ORF">GBAR_LOCUS31876</name>
</gene>
<feature type="chain" id="PRO_5041436779" evidence="1">
    <location>
        <begin position="19"/>
        <end position="370"/>
    </location>
</feature>
<evidence type="ECO:0000313" key="3">
    <source>
        <dbReference type="EMBL" id="CAI8058612.1"/>
    </source>
</evidence>
<feature type="signal peptide" evidence="1">
    <location>
        <begin position="1"/>
        <end position="18"/>
    </location>
</feature>
<accession>A0AA35U435</accession>
<dbReference type="InterPro" id="IPR021717">
    <property type="entry name" value="Nucleoporin_Nup160"/>
</dbReference>
<dbReference type="InterPro" id="IPR056535">
    <property type="entry name" value="TPR_NUP160_M"/>
</dbReference>
<dbReference type="EMBL" id="CASHTH010004534">
    <property type="protein sequence ID" value="CAI8058612.1"/>
    <property type="molecule type" value="Genomic_DNA"/>
</dbReference>
<keyword evidence="1" id="KW-0732">Signal</keyword>
<comment type="caution">
    <text evidence="3">The sequence shown here is derived from an EMBL/GenBank/DDBJ whole genome shotgun (WGS) entry which is preliminary data.</text>
</comment>
<sequence>MCVETVLLILVLLDCSLLELYLRGRGGQELRGAIVRSVTSRGGQSSVWSELLPQSVTILLAQLWPSSNSVSVCQFLLSACQHTHLQDYIAETKSFINEGKDSINFLLAQSYLHTGEVEKATKCFLSAVSYPVYSSEDLLQQVIAGGGKDGEEKSSDKEKLLKYFLKVIGLFEQTSSHLAVIKVAKTAVMCFDKDDLQSAVLWSILFKYHLHLSYYEDAYMDMMNNPDLTRRKECLHHFVVVLTDQNQLKLICHLNYPGMEEEIVRVMEDRARSMDLMKHKYYDLLYCYHTTKQNYRKAASVMYEYGLRLGREAPGTLSLKKQANCYCMCLTALHLAQPQYAWVVVPVELEEIMEKVCCQHSCLLPMLVVQ</sequence>
<name>A0AA35U435_GEOBA</name>